<dbReference type="Proteomes" id="UP000267029">
    <property type="component" value="Unassembled WGS sequence"/>
</dbReference>
<keyword evidence="1" id="KW-1133">Transmembrane helix</keyword>
<dbReference type="EMBL" id="UXSR01005750">
    <property type="protein sequence ID" value="VDD83518.1"/>
    <property type="molecule type" value="Genomic_DNA"/>
</dbReference>
<name>A0A0R3UNX2_MESCO</name>
<keyword evidence="1" id="KW-0812">Transmembrane</keyword>
<keyword evidence="1" id="KW-0472">Membrane</keyword>
<reference evidence="2 3" key="2">
    <citation type="submission" date="2018-10" db="EMBL/GenBank/DDBJ databases">
        <authorList>
            <consortium name="Pathogen Informatics"/>
        </authorList>
    </citation>
    <scope>NUCLEOTIDE SEQUENCE [LARGE SCALE GENOMIC DNA]</scope>
</reference>
<evidence type="ECO:0000313" key="4">
    <source>
        <dbReference type="WBParaSite" id="MCOS_0000952001-mRNA-1"/>
    </source>
</evidence>
<evidence type="ECO:0000256" key="1">
    <source>
        <dbReference type="SAM" id="Phobius"/>
    </source>
</evidence>
<keyword evidence="3" id="KW-1185">Reference proteome</keyword>
<gene>
    <name evidence="2" type="ORF">MCOS_LOCUS9521</name>
</gene>
<proteinExistence type="predicted"/>
<dbReference type="AlphaFoldDB" id="A0A0R3UNX2"/>
<protein>
    <submittedName>
        <fullName evidence="4">Transmembrane protein</fullName>
    </submittedName>
</protein>
<evidence type="ECO:0000313" key="2">
    <source>
        <dbReference type="EMBL" id="VDD83518.1"/>
    </source>
</evidence>
<reference evidence="4" key="1">
    <citation type="submission" date="2017-02" db="UniProtKB">
        <authorList>
            <consortium name="WormBaseParasite"/>
        </authorList>
    </citation>
    <scope>IDENTIFICATION</scope>
</reference>
<organism evidence="4">
    <name type="scientific">Mesocestoides corti</name>
    <name type="common">Flatworm</name>
    <dbReference type="NCBI Taxonomy" id="53468"/>
    <lineage>
        <taxon>Eukaryota</taxon>
        <taxon>Metazoa</taxon>
        <taxon>Spiralia</taxon>
        <taxon>Lophotrochozoa</taxon>
        <taxon>Platyhelminthes</taxon>
        <taxon>Cestoda</taxon>
        <taxon>Eucestoda</taxon>
        <taxon>Cyclophyllidea</taxon>
        <taxon>Mesocestoididae</taxon>
        <taxon>Mesocestoides</taxon>
    </lineage>
</organism>
<feature type="transmembrane region" description="Helical" evidence="1">
    <location>
        <begin position="34"/>
        <end position="55"/>
    </location>
</feature>
<sequence>MTRDVERNGPAVERHSEVVSATTPELASIGLQAALTPVLCAGIGCLACVLLTCVLRAGSPTLAQQEYY</sequence>
<accession>A0A0R3UNX2</accession>
<dbReference type="WBParaSite" id="MCOS_0000952001-mRNA-1">
    <property type="protein sequence ID" value="MCOS_0000952001-mRNA-1"/>
    <property type="gene ID" value="MCOS_0000952001"/>
</dbReference>
<evidence type="ECO:0000313" key="3">
    <source>
        <dbReference type="Proteomes" id="UP000267029"/>
    </source>
</evidence>